<dbReference type="HAMAP" id="MF_00089">
    <property type="entry name" value="ThiC"/>
    <property type="match status" value="1"/>
</dbReference>
<comment type="function">
    <text evidence="1 10">Catalyzes the synthesis of the hydroxymethylpyrimidine phosphate (HMP-P) moiety of thiamine from aminoimidazole ribotide (AIR) in a radical S-adenosyl-L-methionine (SAM)-dependent reaction.</text>
</comment>
<dbReference type="HOGENOM" id="CLU_013181_2_2_2"/>
<dbReference type="UniPathway" id="UPA00060"/>
<dbReference type="InterPro" id="IPR037509">
    <property type="entry name" value="ThiC"/>
</dbReference>
<keyword evidence="12" id="KW-1185">Reference proteome</keyword>
<dbReference type="GO" id="GO:0009228">
    <property type="term" value="P:thiamine biosynthetic process"/>
    <property type="evidence" value="ECO:0007669"/>
    <property type="project" value="UniProtKB-UniRule"/>
</dbReference>
<accession>A0A0A7LE58</accession>
<sequence>MEEARRGTTPMIKRIAEKEGVSEEFVRNGIASGRIVVPCNPKHNPEPAAIGEGMGVKVNVNLGTSRDLADICSELKKLDIAIKYGADAVMDLSTGGDIDRIRKTLIKKAPMMMGSVPIYQTGLTAARKDAIVNMTEDDIFDGIEKHAKDGMDFMTVHCGITKESVAWLKKSKRKTDVVSRGGSFLTAWILHNEEENPLYKNFDYLLELARKYEFALSLGDGFRPGCIDDASDQAQLSELMTLGHLVTRCREAGVQSMVEGPGHVPLDQVPMNIHLEKRLCHNAPFYVLGPLVTDIAPGYDHIVGAIGGAVAAQHGADFLCYLTPAEHLGLPDEEDVREGLIASKIAAHVGDLCFGRGREMDTKMAKARKALDWNTMFEVCIDPEKARRYRARGCTKEEDGCSMCGDVCAVKIVNKYLIKNGPNEDC</sequence>
<evidence type="ECO:0000256" key="9">
    <source>
        <dbReference type="ARBA" id="ARBA00023239"/>
    </source>
</evidence>
<protein>
    <recommendedName>
        <fullName evidence="10">Phosphomethylpyrimidine synthase</fullName>
        <ecNumber evidence="10">4.1.99.17</ecNumber>
    </recommendedName>
    <alternativeName>
        <fullName evidence="10">Hydroxymethylpyrimidine phosphate synthase</fullName>
        <shortName evidence="10">HMP-P synthase</shortName>
        <shortName evidence="10">HMP-phosphate synthase</shortName>
        <shortName evidence="10">HMPP synthase</shortName>
    </alternativeName>
    <alternativeName>
        <fullName evidence="10">Thiamine biosynthesis protein ThiC</fullName>
    </alternativeName>
</protein>
<evidence type="ECO:0000256" key="2">
    <source>
        <dbReference type="ARBA" id="ARBA00022485"/>
    </source>
</evidence>
<evidence type="ECO:0000256" key="6">
    <source>
        <dbReference type="ARBA" id="ARBA00022977"/>
    </source>
</evidence>
<dbReference type="InterPro" id="IPR038521">
    <property type="entry name" value="ThiC/Bza_core_dom"/>
</dbReference>
<keyword evidence="3 10" id="KW-0949">S-adenosyl-L-methionine</keyword>
<dbReference type="STRING" id="1577791.Mpt1_c14210"/>
<dbReference type="GO" id="GO:0070284">
    <property type="term" value="F:phosphomethylpyrimidine synthase activity"/>
    <property type="evidence" value="ECO:0007669"/>
    <property type="project" value="UniProtKB-EC"/>
</dbReference>
<evidence type="ECO:0000256" key="1">
    <source>
        <dbReference type="ARBA" id="ARBA00003175"/>
    </source>
</evidence>
<comment type="cofactor">
    <cofactor evidence="10">
        <name>[4Fe-4S] cluster</name>
        <dbReference type="ChEBI" id="CHEBI:49883"/>
    </cofactor>
    <text evidence="10">Binds 1 [4Fe-4S] cluster per subunit. The cluster is coordinated with 3 cysteines and an exchangeable S-adenosyl-L-methionine.</text>
</comment>
<dbReference type="KEGG" id="mear:Mpt1_c14210"/>
<evidence type="ECO:0000256" key="4">
    <source>
        <dbReference type="ARBA" id="ARBA00022723"/>
    </source>
</evidence>
<evidence type="ECO:0000256" key="3">
    <source>
        <dbReference type="ARBA" id="ARBA00022691"/>
    </source>
</evidence>
<keyword evidence="9 10" id="KW-0456">Lyase</keyword>
<dbReference type="GO" id="GO:0051539">
    <property type="term" value="F:4 iron, 4 sulfur cluster binding"/>
    <property type="evidence" value="ECO:0007669"/>
    <property type="project" value="UniProtKB-KW"/>
</dbReference>
<dbReference type="GO" id="GO:0008270">
    <property type="term" value="F:zinc ion binding"/>
    <property type="evidence" value="ECO:0007669"/>
    <property type="project" value="UniProtKB-UniRule"/>
</dbReference>
<dbReference type="InterPro" id="IPR002817">
    <property type="entry name" value="ThiC/BzaA/B"/>
</dbReference>
<dbReference type="Pfam" id="PF01964">
    <property type="entry name" value="ThiC_Rad_SAM"/>
    <property type="match status" value="1"/>
</dbReference>
<keyword evidence="7 10" id="KW-0408">Iron</keyword>
<reference evidence="11 12" key="1">
    <citation type="journal article" date="2014" name="Appl. Environ. Microbiol.">
        <title>Comparative Genome Analysis of 'Candidatus Methanoplasma termitum' Indicates a New Mode of Energy Metabolism in the Seventh Order of Methanogens.</title>
        <authorList>
            <person name="Lang K."/>
            <person name="Schuldes J."/>
            <person name="Klingl A."/>
            <person name="Poehlein A."/>
            <person name="Daniel R."/>
            <person name="Brune A."/>
        </authorList>
    </citation>
    <scope>NUCLEOTIDE SEQUENCE [LARGE SCALE GENOMIC DNA]</scope>
    <source>
        <strain evidence="12">Mpt1</strain>
    </source>
</reference>
<comment type="similarity">
    <text evidence="10">Belongs to the ThiC family.</text>
</comment>
<proteinExistence type="inferred from homology"/>
<feature type="binding site" evidence="10">
    <location>
        <begin position="179"/>
        <end position="181"/>
    </location>
    <ligand>
        <name>substrate</name>
    </ligand>
</feature>
<feature type="binding site" evidence="10">
    <location>
        <position position="327"/>
    </location>
    <ligand>
        <name>Zn(2+)</name>
        <dbReference type="ChEBI" id="CHEBI:29105"/>
    </ligand>
</feature>
<dbReference type="NCBIfam" id="NF009895">
    <property type="entry name" value="PRK13352.1"/>
    <property type="match status" value="1"/>
</dbReference>
<feature type="binding site" evidence="10">
    <location>
        <position position="404"/>
    </location>
    <ligand>
        <name>[4Fe-4S] cluster</name>
        <dbReference type="ChEBI" id="CHEBI:49883"/>
        <note>4Fe-4S-S-AdoMet</note>
    </ligand>
</feature>
<feature type="binding site" evidence="10">
    <location>
        <position position="90"/>
    </location>
    <ligand>
        <name>substrate</name>
    </ligand>
</feature>
<feature type="binding site" evidence="10">
    <location>
        <position position="408"/>
    </location>
    <ligand>
        <name>[4Fe-4S] cluster</name>
        <dbReference type="ChEBI" id="CHEBI:49883"/>
        <note>4Fe-4S-S-AdoMet</note>
    </ligand>
</feature>
<organism evidence="11 12">
    <name type="scientific">Candidatus Methanoplasma termitum</name>
    <dbReference type="NCBI Taxonomy" id="1577791"/>
    <lineage>
        <taxon>Archaea</taxon>
        <taxon>Methanobacteriati</taxon>
        <taxon>Thermoplasmatota</taxon>
        <taxon>Thermoplasmata</taxon>
        <taxon>Methanomassiliicoccales</taxon>
        <taxon>Methanomassiliicoccaceae</taxon>
        <taxon>Candidatus Methanoplasma</taxon>
    </lineage>
</organism>
<dbReference type="GO" id="GO:0009229">
    <property type="term" value="P:thiamine diphosphate biosynthetic process"/>
    <property type="evidence" value="ECO:0007669"/>
    <property type="project" value="UniProtKB-UniRule"/>
</dbReference>
<comment type="pathway">
    <text evidence="10">Cofactor biosynthesis; thiamine diphosphate biosynthesis.</text>
</comment>
<keyword evidence="5 10" id="KW-0862">Zinc</keyword>
<keyword evidence="8 10" id="KW-0411">Iron-sulfur</keyword>
<evidence type="ECO:0000313" key="12">
    <source>
        <dbReference type="Proteomes" id="UP000030787"/>
    </source>
</evidence>
<feature type="binding site" evidence="10">
    <location>
        <position position="157"/>
    </location>
    <ligand>
        <name>substrate</name>
    </ligand>
</feature>
<dbReference type="SFLD" id="SFLDS00113">
    <property type="entry name" value="Radical_SAM_Phosphomethylpyrim"/>
    <property type="match status" value="1"/>
</dbReference>
<dbReference type="AlphaFoldDB" id="A0A0A7LE58"/>
<dbReference type="PANTHER" id="PTHR30557:SF1">
    <property type="entry name" value="PHOSPHOMETHYLPYRIMIDINE SYNTHASE, CHLOROPLASTIC"/>
    <property type="match status" value="1"/>
</dbReference>
<dbReference type="SFLD" id="SFLDG01114">
    <property type="entry name" value="phosphomethylpyrimidine_syntha"/>
    <property type="match status" value="1"/>
</dbReference>
<feature type="binding site" evidence="10">
    <location>
        <position position="286"/>
    </location>
    <ligand>
        <name>substrate</name>
    </ligand>
</feature>
<feature type="binding site" evidence="10">
    <location>
        <begin position="220"/>
        <end position="223"/>
    </location>
    <ligand>
        <name>substrate</name>
    </ligand>
</feature>
<evidence type="ECO:0000256" key="5">
    <source>
        <dbReference type="ARBA" id="ARBA00022833"/>
    </source>
</evidence>
<dbReference type="Gene3D" id="3.20.20.540">
    <property type="entry name" value="Radical SAM ThiC family, central domain"/>
    <property type="match status" value="1"/>
</dbReference>
<dbReference type="SFLD" id="SFLDF00407">
    <property type="entry name" value="phosphomethylpyrimidine_syntha"/>
    <property type="match status" value="1"/>
</dbReference>
<keyword evidence="2 10" id="KW-0004">4Fe-4S</keyword>
<keyword evidence="6 10" id="KW-0784">Thiamine biosynthesis</keyword>
<gene>
    <name evidence="10 11" type="primary">thiC</name>
    <name evidence="11" type="ORF">Mpt1_c14210</name>
</gene>
<dbReference type="PANTHER" id="PTHR30557">
    <property type="entry name" value="THIAMINE BIOSYNTHESIS PROTEIN THIC"/>
    <property type="match status" value="1"/>
</dbReference>
<evidence type="ECO:0000256" key="8">
    <source>
        <dbReference type="ARBA" id="ARBA00023014"/>
    </source>
</evidence>
<keyword evidence="4 10" id="KW-0479">Metal-binding</keyword>
<dbReference type="EMBL" id="CP010070">
    <property type="protein sequence ID" value="AIZ57278.1"/>
    <property type="molecule type" value="Genomic_DNA"/>
</dbReference>
<feature type="binding site" evidence="10">
    <location>
        <position position="61"/>
    </location>
    <ligand>
        <name>substrate</name>
    </ligand>
</feature>
<name>A0A0A7LE58_9ARCH</name>
<feature type="binding site" evidence="10">
    <location>
        <position position="401"/>
    </location>
    <ligand>
        <name>[4Fe-4S] cluster</name>
        <dbReference type="ChEBI" id="CHEBI:49883"/>
        <note>4Fe-4S-S-AdoMet</note>
    </ligand>
</feature>
<dbReference type="FunFam" id="3.20.20.540:FF:000001">
    <property type="entry name" value="Phosphomethylpyrimidine synthase"/>
    <property type="match status" value="1"/>
</dbReference>
<comment type="catalytic activity">
    <reaction evidence="10">
        <text>5-amino-1-(5-phospho-beta-D-ribosyl)imidazole + S-adenosyl-L-methionine = 4-amino-2-methyl-5-(phosphooxymethyl)pyrimidine + CO + 5'-deoxyadenosine + formate + L-methionine + 3 H(+)</text>
        <dbReference type="Rhea" id="RHEA:24840"/>
        <dbReference type="ChEBI" id="CHEBI:15378"/>
        <dbReference type="ChEBI" id="CHEBI:15740"/>
        <dbReference type="ChEBI" id="CHEBI:17245"/>
        <dbReference type="ChEBI" id="CHEBI:17319"/>
        <dbReference type="ChEBI" id="CHEBI:57844"/>
        <dbReference type="ChEBI" id="CHEBI:58354"/>
        <dbReference type="ChEBI" id="CHEBI:59789"/>
        <dbReference type="ChEBI" id="CHEBI:137981"/>
        <dbReference type="EC" id="4.1.99.17"/>
    </reaction>
</comment>
<evidence type="ECO:0000256" key="10">
    <source>
        <dbReference type="HAMAP-Rule" id="MF_00089"/>
    </source>
</evidence>
<dbReference type="EC" id="4.1.99.17" evidence="10"/>
<feature type="binding site" evidence="10">
    <location>
        <position position="259"/>
    </location>
    <ligand>
        <name>substrate</name>
    </ligand>
</feature>
<dbReference type="Proteomes" id="UP000030787">
    <property type="component" value="Chromosome"/>
</dbReference>
<evidence type="ECO:0000256" key="7">
    <source>
        <dbReference type="ARBA" id="ARBA00023004"/>
    </source>
</evidence>
<dbReference type="NCBIfam" id="TIGR00190">
    <property type="entry name" value="thiC"/>
    <property type="match status" value="1"/>
</dbReference>
<evidence type="ECO:0000313" key="11">
    <source>
        <dbReference type="EMBL" id="AIZ57278.1"/>
    </source>
</evidence>
<feature type="binding site" evidence="10">
    <location>
        <position position="263"/>
    </location>
    <ligand>
        <name>Zn(2+)</name>
        <dbReference type="ChEBI" id="CHEBI:29105"/>
    </ligand>
</feature>
<feature type="binding site" evidence="10">
    <location>
        <position position="119"/>
    </location>
    <ligand>
        <name>substrate</name>
    </ligand>
</feature>
<dbReference type="Gene3D" id="6.10.250.620">
    <property type="match status" value="1"/>
</dbReference>